<feature type="region of interest" description="Disordered" evidence="2">
    <location>
        <begin position="254"/>
        <end position="277"/>
    </location>
</feature>
<dbReference type="OrthoDB" id="247013at2759"/>
<accession>A0A1Y1UCI4</accession>
<dbReference type="PANTHER" id="PTHR12775">
    <property type="entry name" value="PROTEIN C20ORF43 HOMOLOG"/>
    <property type="match status" value="1"/>
</dbReference>
<protein>
    <submittedName>
        <fullName evidence="3">Rtf2 RING-finger-domain-containing protein</fullName>
    </submittedName>
</protein>
<keyword evidence="4" id="KW-1185">Reference proteome</keyword>
<dbReference type="AlphaFoldDB" id="A0A1Y1UCI4"/>
<evidence type="ECO:0000313" key="3">
    <source>
        <dbReference type="EMBL" id="ORX35712.1"/>
    </source>
</evidence>
<dbReference type="Pfam" id="PF04641">
    <property type="entry name" value="Rtf2"/>
    <property type="match status" value="1"/>
</dbReference>
<sequence>MGADGGSIPDRTDLVKTKARTVQTDKAYLRELFLFCALSKRILSKPVVIDPLGKLYNKDALIEYFLDKSKYGDGDQICGYLKGVKDVLTLNLTDNPEYSPPASSTTVSAPLKAPFVCPLSLKEMNGAVPFIALRPCGCVFSDASIRAVIPNLTRGVGKSQNNLDDRPDEAKPVVSTSSSSNMVTCPNCGKDLDPTLSTSILPINPSKEVQEILLEQLLIARASAKASKKRKAVNHDVDVPVKSVKTSAAIVAAPLSPKNGADRTEKERPKSGKPAVPSVVAHNTLNRSVHQKLAEVEAKRLAGQAGMSDAVKAMFRPKEEAKKGGAQDFFGRTFNRYA</sequence>
<proteinExistence type="inferred from homology"/>
<dbReference type="STRING" id="4999.A0A1Y1UCI4"/>
<dbReference type="InterPro" id="IPR027799">
    <property type="entry name" value="Rtf2_RING-finger"/>
</dbReference>
<name>A0A1Y1UCI4_9TREE</name>
<reference evidence="3 4" key="1">
    <citation type="submission" date="2017-03" db="EMBL/GenBank/DDBJ databases">
        <title>Widespread Adenine N6-methylation of Active Genes in Fungi.</title>
        <authorList>
            <consortium name="DOE Joint Genome Institute"/>
            <person name="Mondo S.J."/>
            <person name="Dannebaum R.O."/>
            <person name="Kuo R.C."/>
            <person name="Louie K.B."/>
            <person name="Bewick A.J."/>
            <person name="Labutti K."/>
            <person name="Haridas S."/>
            <person name="Kuo A."/>
            <person name="Salamov A."/>
            <person name="Ahrendt S.R."/>
            <person name="Lau R."/>
            <person name="Bowen B.P."/>
            <person name="Lipzen A."/>
            <person name="Sullivan W."/>
            <person name="Andreopoulos W.B."/>
            <person name="Clum A."/>
            <person name="Lindquist E."/>
            <person name="Daum C."/>
            <person name="Northen T.R."/>
            <person name="Ramamoorthy G."/>
            <person name="Schmitz R.J."/>
            <person name="Gryganskyi A."/>
            <person name="Culley D."/>
            <person name="Magnuson J."/>
            <person name="James T.Y."/>
            <person name="O'Malley M.A."/>
            <person name="Stajich J.E."/>
            <person name="Spatafora J.W."/>
            <person name="Visel A."/>
            <person name="Grigoriev I.V."/>
        </authorList>
    </citation>
    <scope>NUCLEOTIDE SEQUENCE [LARGE SCALE GENOMIC DNA]</scope>
    <source>
        <strain evidence="3 4">NRRL Y-17943</strain>
    </source>
</reference>
<dbReference type="GeneID" id="33558234"/>
<dbReference type="CDD" id="cd16653">
    <property type="entry name" value="RING-like_Rtf2"/>
    <property type="match status" value="1"/>
</dbReference>
<comment type="similarity">
    <text evidence="1">Belongs to the rtf2 family.</text>
</comment>
<organism evidence="3 4">
    <name type="scientific">Kockovaella imperatae</name>
    <dbReference type="NCBI Taxonomy" id="4999"/>
    <lineage>
        <taxon>Eukaryota</taxon>
        <taxon>Fungi</taxon>
        <taxon>Dikarya</taxon>
        <taxon>Basidiomycota</taxon>
        <taxon>Agaricomycotina</taxon>
        <taxon>Tremellomycetes</taxon>
        <taxon>Tremellales</taxon>
        <taxon>Cuniculitremaceae</taxon>
        <taxon>Kockovaella</taxon>
    </lineage>
</organism>
<dbReference type="Proteomes" id="UP000193218">
    <property type="component" value="Unassembled WGS sequence"/>
</dbReference>
<dbReference type="GO" id="GO:0006274">
    <property type="term" value="P:DNA replication termination"/>
    <property type="evidence" value="ECO:0007669"/>
    <property type="project" value="TreeGrafter"/>
</dbReference>
<feature type="compositionally biased region" description="Basic and acidic residues" evidence="2">
    <location>
        <begin position="260"/>
        <end position="270"/>
    </location>
</feature>
<dbReference type="RefSeq" id="XP_021869876.1">
    <property type="nucleotide sequence ID" value="XM_022016425.1"/>
</dbReference>
<dbReference type="InterPro" id="IPR006735">
    <property type="entry name" value="Rtf2"/>
</dbReference>
<evidence type="ECO:0000313" key="4">
    <source>
        <dbReference type="Proteomes" id="UP000193218"/>
    </source>
</evidence>
<evidence type="ECO:0000256" key="1">
    <source>
        <dbReference type="ARBA" id="ARBA00009885"/>
    </source>
</evidence>
<dbReference type="GO" id="GO:0005634">
    <property type="term" value="C:nucleus"/>
    <property type="evidence" value="ECO:0007669"/>
    <property type="project" value="TreeGrafter"/>
</dbReference>
<comment type="caution">
    <text evidence="3">The sequence shown here is derived from an EMBL/GenBank/DDBJ whole genome shotgun (WGS) entry which is preliminary data.</text>
</comment>
<gene>
    <name evidence="3" type="ORF">BD324DRAFT_631349</name>
</gene>
<dbReference type="InParanoid" id="A0A1Y1UCI4"/>
<feature type="region of interest" description="Disordered" evidence="2">
    <location>
        <begin position="156"/>
        <end position="178"/>
    </location>
</feature>
<dbReference type="PANTHER" id="PTHR12775:SF0">
    <property type="entry name" value="REPLICATION TERMINATION FACTOR 2"/>
    <property type="match status" value="1"/>
</dbReference>
<evidence type="ECO:0000256" key="2">
    <source>
        <dbReference type="SAM" id="MobiDB-lite"/>
    </source>
</evidence>
<dbReference type="EMBL" id="NBSH01000010">
    <property type="protein sequence ID" value="ORX35712.1"/>
    <property type="molecule type" value="Genomic_DNA"/>
</dbReference>